<dbReference type="InterPro" id="IPR012902">
    <property type="entry name" value="N_methyl_site"/>
</dbReference>
<feature type="transmembrane region" description="Helical" evidence="1">
    <location>
        <begin position="12"/>
        <end position="35"/>
    </location>
</feature>
<dbReference type="Pfam" id="PF16074">
    <property type="entry name" value="PilW"/>
    <property type="match status" value="1"/>
</dbReference>
<keyword evidence="3" id="KW-1185">Reference proteome</keyword>
<gene>
    <name evidence="2" type="ORF">FKG94_20135</name>
</gene>
<proteinExistence type="predicted"/>
<evidence type="ECO:0008006" key="4">
    <source>
        <dbReference type="Google" id="ProtNLM"/>
    </source>
</evidence>
<keyword evidence="1" id="KW-1133">Transmembrane helix</keyword>
<sequence length="337" mass="36320">MPRQLRSQRGVGLVELMVSITIGLVILAGVLQLYATSMENQRSQEGFARIQENMRYLLNRLETDISQAGFTGCFPFTSDRITVTLQNDVGVGMLYDFSSFITGTNDTNDNGGLLSDTLTIRYASGRGAIPLASPMANSLADVVLDTNDPDYDSLEQHDIVMVSDCSRAAVFMITNDPGGDGALKHNTTTQDGDGQKNVTEDLENQFGLAGVDGGSRAFVYSGATGAHSYAIRTSAAAGAGQTCATATPQFCAMFRNNVELVDGVEDFQLEFGWRTAAGNLRFATAAGVGAANWSEVDRVRVNLTFNSVQRSRANDGDELVRRTVERVVMIRNQLPAI</sequence>
<reference evidence="2 3" key="1">
    <citation type="submission" date="2019-06" db="EMBL/GenBank/DDBJ databases">
        <title>Whole genome sequence for Cellvibrionaceae sp. R142.</title>
        <authorList>
            <person name="Wang G."/>
        </authorList>
    </citation>
    <scope>NUCLEOTIDE SEQUENCE [LARGE SCALE GENOMIC DNA]</scope>
    <source>
        <strain evidence="2 3">R142</strain>
    </source>
</reference>
<accession>A0A545T1Y2</accession>
<dbReference type="AlphaFoldDB" id="A0A545T1Y2"/>
<comment type="caution">
    <text evidence="2">The sequence shown here is derived from an EMBL/GenBank/DDBJ whole genome shotgun (WGS) entry which is preliminary data.</text>
</comment>
<dbReference type="GO" id="GO:0043683">
    <property type="term" value="P:type IV pilus assembly"/>
    <property type="evidence" value="ECO:0007669"/>
    <property type="project" value="InterPro"/>
</dbReference>
<protein>
    <recommendedName>
        <fullName evidence="4">Prepilin-type N-terminal cleavage/methylation domain-containing protein</fullName>
    </recommendedName>
</protein>
<dbReference type="EMBL" id="VHSG01000022">
    <property type="protein sequence ID" value="TQV71220.1"/>
    <property type="molecule type" value="Genomic_DNA"/>
</dbReference>
<evidence type="ECO:0000256" key="1">
    <source>
        <dbReference type="SAM" id="Phobius"/>
    </source>
</evidence>
<dbReference type="OrthoDB" id="5296662at2"/>
<dbReference type="RefSeq" id="WP_142928764.1">
    <property type="nucleotide sequence ID" value="NZ_ML660100.1"/>
</dbReference>
<keyword evidence="1" id="KW-0812">Transmembrane</keyword>
<dbReference type="Pfam" id="PF07963">
    <property type="entry name" value="N_methyl"/>
    <property type="match status" value="1"/>
</dbReference>
<keyword evidence="1" id="KW-0472">Membrane</keyword>
<evidence type="ECO:0000313" key="3">
    <source>
        <dbReference type="Proteomes" id="UP000319732"/>
    </source>
</evidence>
<dbReference type="Proteomes" id="UP000319732">
    <property type="component" value="Unassembled WGS sequence"/>
</dbReference>
<organism evidence="2 3">
    <name type="scientific">Exilibacterium tricleocarpae</name>
    <dbReference type="NCBI Taxonomy" id="2591008"/>
    <lineage>
        <taxon>Bacteria</taxon>
        <taxon>Pseudomonadati</taxon>
        <taxon>Pseudomonadota</taxon>
        <taxon>Gammaproteobacteria</taxon>
        <taxon>Cellvibrionales</taxon>
        <taxon>Cellvibrionaceae</taxon>
        <taxon>Exilibacterium</taxon>
    </lineage>
</organism>
<evidence type="ECO:0000313" key="2">
    <source>
        <dbReference type="EMBL" id="TQV71220.1"/>
    </source>
</evidence>
<dbReference type="InterPro" id="IPR032092">
    <property type="entry name" value="PilW"/>
</dbReference>
<name>A0A545T1Y2_9GAMM</name>